<reference evidence="5" key="1">
    <citation type="submission" date="2018-01" db="EMBL/GenBank/DDBJ databases">
        <authorList>
            <person name="Mao J.F."/>
        </authorList>
    </citation>
    <scope>NUCLEOTIDE SEQUENCE</scope>
    <source>
        <strain evidence="5">Huo1</strain>
        <tissue evidence="5">Leaf</tissue>
    </source>
</reference>
<dbReference type="Pfam" id="PF00076">
    <property type="entry name" value="RRM_1"/>
    <property type="match status" value="2"/>
</dbReference>
<dbReference type="SMART" id="SM00360">
    <property type="entry name" value="RRM"/>
    <property type="match status" value="2"/>
</dbReference>
<accession>A0A8X8YKB0</accession>
<dbReference type="GO" id="GO:1901259">
    <property type="term" value="P:chloroplast rRNA processing"/>
    <property type="evidence" value="ECO:0007669"/>
    <property type="project" value="TreeGrafter"/>
</dbReference>
<name>A0A8X8YKB0_SALSN</name>
<evidence type="ECO:0000256" key="2">
    <source>
        <dbReference type="PROSITE-ProRule" id="PRU00176"/>
    </source>
</evidence>
<reference evidence="5" key="2">
    <citation type="submission" date="2020-08" db="EMBL/GenBank/DDBJ databases">
        <title>Plant Genome Project.</title>
        <authorList>
            <person name="Zhang R.-G."/>
        </authorList>
    </citation>
    <scope>NUCLEOTIDE SEQUENCE</scope>
    <source>
        <strain evidence="5">Huo1</strain>
        <tissue evidence="5">Leaf</tissue>
    </source>
</reference>
<gene>
    <name evidence="5" type="ORF">SASPL_109585</name>
</gene>
<dbReference type="SUPFAM" id="SSF54928">
    <property type="entry name" value="RNA-binding domain, RBD"/>
    <property type="match status" value="2"/>
</dbReference>
<dbReference type="AlphaFoldDB" id="A0A8X8YKB0"/>
<dbReference type="PANTHER" id="PTHR48025:SF6">
    <property type="entry name" value="RRM DOMAIN-CONTAINING PROTEIN"/>
    <property type="match status" value="1"/>
</dbReference>
<dbReference type="EMBL" id="PNBA02000003">
    <property type="protein sequence ID" value="KAG6431506.1"/>
    <property type="molecule type" value="Genomic_DNA"/>
</dbReference>
<dbReference type="Proteomes" id="UP000298416">
    <property type="component" value="Unassembled WGS sequence"/>
</dbReference>
<sequence length="328" mass="36040">MALGAKEAAMASSIFSSFPPTSLHLHSSNKSLSSIKFAVANSPPSLKFSYRYTSKRPSFQLQSAPESLANVAEETTVEEEGKIEKSGNANIRRKLFVLNLPWSFSVVDIKTLFSECGDVSDVEIIKQKDGKNRGFAFVTMASGDGAQAAIEKFDSYVLDFKTSICYVRLVVSKNYGVKDTGHLFTVEVVGRIIRVQFAKRFKKPVRPAPVIVPPPGETRHRIYVSNLAWKVRSNNLRELFSSNFNPVSARVIFDNPSGRSAGYGFVSFATKEEAESAINELDGKELLGRPIRLKFSERGSTASESKEESNSVAAESEAESSAEQPEES</sequence>
<evidence type="ECO:0000256" key="1">
    <source>
        <dbReference type="ARBA" id="ARBA00022884"/>
    </source>
</evidence>
<keyword evidence="6" id="KW-1185">Reference proteome</keyword>
<dbReference type="InterPro" id="IPR050502">
    <property type="entry name" value="Euk_RNA-bind_prot"/>
</dbReference>
<evidence type="ECO:0000313" key="5">
    <source>
        <dbReference type="EMBL" id="KAG6431506.1"/>
    </source>
</evidence>
<feature type="region of interest" description="Disordered" evidence="3">
    <location>
        <begin position="297"/>
        <end position="328"/>
    </location>
</feature>
<feature type="domain" description="RRM" evidence="4">
    <location>
        <begin position="93"/>
        <end position="200"/>
    </location>
</feature>
<dbReference type="CDD" id="cd00590">
    <property type="entry name" value="RRM_SF"/>
    <property type="match status" value="1"/>
</dbReference>
<comment type="caution">
    <text evidence="5">The sequence shown here is derived from an EMBL/GenBank/DDBJ whole genome shotgun (WGS) entry which is preliminary data.</text>
</comment>
<feature type="compositionally biased region" description="Acidic residues" evidence="3">
    <location>
        <begin position="316"/>
        <end position="328"/>
    </location>
</feature>
<organism evidence="5">
    <name type="scientific">Salvia splendens</name>
    <name type="common">Scarlet sage</name>
    <dbReference type="NCBI Taxonomy" id="180675"/>
    <lineage>
        <taxon>Eukaryota</taxon>
        <taxon>Viridiplantae</taxon>
        <taxon>Streptophyta</taxon>
        <taxon>Embryophyta</taxon>
        <taxon>Tracheophyta</taxon>
        <taxon>Spermatophyta</taxon>
        <taxon>Magnoliopsida</taxon>
        <taxon>eudicotyledons</taxon>
        <taxon>Gunneridae</taxon>
        <taxon>Pentapetalae</taxon>
        <taxon>asterids</taxon>
        <taxon>lamiids</taxon>
        <taxon>Lamiales</taxon>
        <taxon>Lamiaceae</taxon>
        <taxon>Nepetoideae</taxon>
        <taxon>Mentheae</taxon>
        <taxon>Salviinae</taxon>
        <taxon>Salvia</taxon>
        <taxon>Salvia subgen. Calosphace</taxon>
        <taxon>core Calosphace</taxon>
    </lineage>
</organism>
<dbReference type="GO" id="GO:0003729">
    <property type="term" value="F:mRNA binding"/>
    <property type="evidence" value="ECO:0007669"/>
    <property type="project" value="TreeGrafter"/>
</dbReference>
<feature type="domain" description="RRM" evidence="4">
    <location>
        <begin position="220"/>
        <end position="298"/>
    </location>
</feature>
<proteinExistence type="predicted"/>
<evidence type="ECO:0000259" key="4">
    <source>
        <dbReference type="PROSITE" id="PS50102"/>
    </source>
</evidence>
<keyword evidence="1 2" id="KW-0694">RNA-binding</keyword>
<evidence type="ECO:0000313" key="6">
    <source>
        <dbReference type="Proteomes" id="UP000298416"/>
    </source>
</evidence>
<dbReference type="GO" id="GO:0009535">
    <property type="term" value="C:chloroplast thylakoid membrane"/>
    <property type="evidence" value="ECO:0007669"/>
    <property type="project" value="TreeGrafter"/>
</dbReference>
<protein>
    <recommendedName>
        <fullName evidence="4">RRM domain-containing protein</fullName>
    </recommendedName>
</protein>
<dbReference type="PANTHER" id="PTHR48025">
    <property type="entry name" value="OS02G0815200 PROTEIN"/>
    <property type="match status" value="1"/>
</dbReference>
<evidence type="ECO:0000256" key="3">
    <source>
        <dbReference type="SAM" id="MobiDB-lite"/>
    </source>
</evidence>
<dbReference type="InterPro" id="IPR000504">
    <property type="entry name" value="RRM_dom"/>
</dbReference>
<dbReference type="PROSITE" id="PS50102">
    <property type="entry name" value="RRM"/>
    <property type="match status" value="2"/>
</dbReference>
<dbReference type="InterPro" id="IPR035979">
    <property type="entry name" value="RBD_domain_sf"/>
</dbReference>
<dbReference type="Gene3D" id="3.30.70.330">
    <property type="match status" value="2"/>
</dbReference>
<dbReference type="InterPro" id="IPR012677">
    <property type="entry name" value="Nucleotide-bd_a/b_plait_sf"/>
</dbReference>